<proteinExistence type="predicted"/>
<dbReference type="EMBL" id="CP118157">
    <property type="protein sequence ID" value="WOF23439.1"/>
    <property type="molecule type" value="Genomic_DNA"/>
</dbReference>
<evidence type="ECO:0000313" key="1">
    <source>
        <dbReference type="EMBL" id="WOF23439.1"/>
    </source>
</evidence>
<dbReference type="Proteomes" id="UP001305498">
    <property type="component" value="Chromosome"/>
</dbReference>
<dbReference type="KEGG" id="mbet:N8K70_01820"/>
<sequence>MSSWKTLSVHDPIDAAASSADVVYATGDAVAQGEAHGRHAAEKIRANVALIDRIVADHPGIGRDEFDELVARNHAFATTQDPDLAPIVAGIAAGSGLPEKALWGLNLPAHFLLGRIAQECSQLYLGAPRATGAFLAKTRDFPADRAFAQVVVVSEHADGTRTIAGHTAGSVTWPGSGLTSHGVAYSTSGVWSDRVMADAARADAGWLLFNGDVIARTARSAREFAELAAAQSRLVGINLVAADPEEAFGVELTATEASIVPAADGRLIRTNHYATQTGEFGAIGPRESEYENTFRRERFLSGATDGASARRGLDDVLRIMESAPICREAEPASGSVSEYTSVADIASGAFAIRLAA</sequence>
<keyword evidence="1" id="KW-0012">Acyltransferase</keyword>
<dbReference type="GO" id="GO:0016746">
    <property type="term" value="F:acyltransferase activity"/>
    <property type="evidence" value="ECO:0007669"/>
    <property type="project" value="UniProtKB-KW"/>
</dbReference>
<organism evidence="1 2">
    <name type="scientific">Microbacterium betulae</name>
    <dbReference type="NCBI Taxonomy" id="2981139"/>
    <lineage>
        <taxon>Bacteria</taxon>
        <taxon>Bacillati</taxon>
        <taxon>Actinomycetota</taxon>
        <taxon>Actinomycetes</taxon>
        <taxon>Micrococcales</taxon>
        <taxon>Microbacteriaceae</taxon>
        <taxon>Microbacterium</taxon>
    </lineage>
</organism>
<dbReference type="AlphaFoldDB" id="A0AA97FJX6"/>
<dbReference type="RefSeq" id="WP_317139911.1">
    <property type="nucleotide sequence ID" value="NZ_CP118157.1"/>
</dbReference>
<name>A0AA97FJX6_9MICO</name>
<protein>
    <submittedName>
        <fullName evidence="1">C45 family autoproteolytic acyltransferase/hydrolase</fullName>
    </submittedName>
</protein>
<dbReference type="Gene3D" id="3.60.60.10">
    <property type="entry name" value="Penicillin V Acylase, Chain A"/>
    <property type="match status" value="1"/>
</dbReference>
<dbReference type="NCBIfam" id="NF040521">
    <property type="entry name" value="C45_proenzyme"/>
    <property type="match status" value="1"/>
</dbReference>
<dbReference type="InterPro" id="IPR047794">
    <property type="entry name" value="C45_proenzyme-like"/>
</dbReference>
<keyword evidence="1" id="KW-0808">Transferase</keyword>
<evidence type="ECO:0000313" key="2">
    <source>
        <dbReference type="Proteomes" id="UP001305498"/>
    </source>
</evidence>
<keyword evidence="2" id="KW-1185">Reference proteome</keyword>
<reference evidence="1 2" key="1">
    <citation type="submission" date="2023-02" db="EMBL/GenBank/DDBJ databases">
        <title>Microbacterium betulae sp. nov., isolated from birch wood.</title>
        <authorList>
            <person name="Pasciak M."/>
            <person name="Pawlik K.J."/>
            <person name="Martynowski D."/>
            <person name="Laczmanski L."/>
            <person name="Ciekot J."/>
            <person name="Szponar B."/>
            <person name="Wojcik-Fatla A."/>
            <person name="Mackiewicz B."/>
            <person name="Farian E."/>
            <person name="Cholewa G."/>
            <person name="Cholewa A."/>
            <person name="Dutkiewicz J."/>
        </authorList>
    </citation>
    <scope>NUCLEOTIDE SEQUENCE [LARGE SCALE GENOMIC DNA]</scope>
    <source>
        <strain evidence="1 2">AB</strain>
    </source>
</reference>
<dbReference type="Gene3D" id="1.10.10.2120">
    <property type="match status" value="1"/>
</dbReference>
<gene>
    <name evidence="1" type="ORF">N8K70_01820</name>
</gene>
<accession>A0AA97FJX6</accession>